<dbReference type="InterPro" id="IPR026341">
    <property type="entry name" value="T9SS_type_B"/>
</dbReference>
<organism evidence="2 3">
    <name type="scientific">Mucilaginibacter gracilis</name>
    <dbReference type="NCBI Taxonomy" id="423350"/>
    <lineage>
        <taxon>Bacteria</taxon>
        <taxon>Pseudomonadati</taxon>
        <taxon>Bacteroidota</taxon>
        <taxon>Sphingobacteriia</taxon>
        <taxon>Sphingobacteriales</taxon>
        <taxon>Sphingobacteriaceae</taxon>
        <taxon>Mucilaginibacter</taxon>
    </lineage>
</organism>
<dbReference type="AlphaFoldDB" id="A0A495IXU5"/>
<dbReference type="Pfam" id="PF13573">
    <property type="entry name" value="SprB"/>
    <property type="match status" value="1"/>
</dbReference>
<proteinExistence type="predicted"/>
<gene>
    <name evidence="2" type="ORF">BDD43_1001</name>
</gene>
<feature type="chain" id="PRO_5019738081" evidence="1">
    <location>
        <begin position="23"/>
        <end position="1179"/>
    </location>
</feature>
<dbReference type="NCBIfam" id="TIGR04131">
    <property type="entry name" value="Bac_Flav_CTERM"/>
    <property type="match status" value="1"/>
</dbReference>
<keyword evidence="1" id="KW-0732">Signal</keyword>
<dbReference type="InterPro" id="IPR025667">
    <property type="entry name" value="SprB_repeat"/>
</dbReference>
<protein>
    <submittedName>
        <fullName evidence="2">Gliding motility-associated-like protein</fullName>
    </submittedName>
</protein>
<dbReference type="RefSeq" id="WP_121196691.1">
    <property type="nucleotide sequence ID" value="NZ_RBKU01000001.1"/>
</dbReference>
<dbReference type="Pfam" id="PF13585">
    <property type="entry name" value="CHU_C"/>
    <property type="match status" value="1"/>
</dbReference>
<reference evidence="2 3" key="1">
    <citation type="submission" date="2018-10" db="EMBL/GenBank/DDBJ databases">
        <title>Genomic Encyclopedia of Archaeal and Bacterial Type Strains, Phase II (KMG-II): from individual species to whole genera.</title>
        <authorList>
            <person name="Goeker M."/>
        </authorList>
    </citation>
    <scope>NUCLEOTIDE SEQUENCE [LARGE SCALE GENOMIC DNA]</scope>
    <source>
        <strain evidence="2 3">DSM 18602</strain>
    </source>
</reference>
<keyword evidence="3" id="KW-1185">Reference proteome</keyword>
<comment type="caution">
    <text evidence="2">The sequence shown here is derived from an EMBL/GenBank/DDBJ whole genome shotgun (WGS) entry which is preliminary data.</text>
</comment>
<evidence type="ECO:0000256" key="1">
    <source>
        <dbReference type="SAM" id="SignalP"/>
    </source>
</evidence>
<dbReference type="InterPro" id="IPR011050">
    <property type="entry name" value="Pectin_lyase_fold/virulence"/>
</dbReference>
<evidence type="ECO:0000313" key="3">
    <source>
        <dbReference type="Proteomes" id="UP000268007"/>
    </source>
</evidence>
<dbReference type="SMART" id="SM00710">
    <property type="entry name" value="PbH1"/>
    <property type="match status" value="4"/>
</dbReference>
<sequence length="1179" mass="125841">MHFKKTLFAIAFILLLVKAASADTFVVTEKADAGPGTLREALGKAQANGTTVQDIITFNLAGSLTSDRTIRLKSQLPLVTANVIIDGTTQPSIAFGVSGARVIIEPETSPAYFSGLVIAGDYSSSVVTQGVEIYGLYIRNFAQINNLITYNTSQGSGITFQGNASGVKIGAPGKGNIICGTVNAIYSGYYYYSSAISADITIQGNIIGLAEDGKTLVSNINGINVNNFSTITIGGDDAKMGNVIASGVTNINVNRSNYYYTATLQTITIKNNKIGTDYSGTIDYKQDPLFLAAAFVKTYGVNIVSGYTNSLTSVDIAGNVISGQIGYGVFISNATYSIKNNKIGTDVTGTADLGNYEGIRSDASAIGTIGGTGTDANYIGHNTYGVEVVNSSQVLITQNSIFCNSGLGIAVTSSYYQVPYVKVLTYRSDMVAGVATPNSAIELFYSDDCAGSLCQGKEYITTVQSDGSGKWSYSAAISRSVIATATTAQKNTSPFSSLAIAATDYVKKEYTCAYNGSLTIIQPRDGILFHWDRKEEDGSFKPVGDTQNIDQLLPGVYQLTVQYPGGCQKATQLFEIFDQRITIQQLITPTPACRQITFPVSAIYSGGTGTKVLRWVNDAGVTVAYGSEPNAAANVPAGKYTLQITDALNCAPVISKDTITIKALPGPDFDLSHIDIHAAECGFNNGHIFGIKTKPGLGLTKTTWRDNKQNIFSYKLDVDSLPPGIYTLTLSDDGTCPYSMSFTVGETQSVFVNTNIYTTRAYTCNGANGANGLLNVPLSSITNASEFTWTGPNGAALPQFKNKLILTGLLPGSYNLHAVNPTSGCFGDGTFNVPNLPPDVFTVIPHVKDVTCGQGNNGSITTTFGVVTPATYAWTDQNGILVSSRQDYLNAKPGKYTLTVTDKGAGCTSVLLRDIVVVDIPLMSATNTPTTTNDQCGQMFGAISAINMTGGIPPYTYHWTDANGKPFGGSTTSLSNLGKGDYSLRVTDQTSCDFKIGPFHIDDIPFTPPAPELSNQRICDPQQLVLFVKNPQSGTNNLYKLYQNYDDAVPAQTSTNGQFTLNVKRTSDYYVSFNVGTCESARTKVHVEVILVDVSMGNTITPNGDGYNDTWKITGLEKFPGTTVQIYNRSGQLIFESTDYPKAFDGTFKGNPLPTGSYYYVINLHVPCTLISGNLTIVR</sequence>
<dbReference type="OrthoDB" id="635358at2"/>
<evidence type="ECO:0000313" key="2">
    <source>
        <dbReference type="EMBL" id="RKR80864.1"/>
    </source>
</evidence>
<name>A0A495IXU5_9SPHI</name>
<dbReference type="EMBL" id="RBKU01000001">
    <property type="protein sequence ID" value="RKR80864.1"/>
    <property type="molecule type" value="Genomic_DNA"/>
</dbReference>
<accession>A0A495IXU5</accession>
<dbReference type="InterPro" id="IPR006626">
    <property type="entry name" value="PbH1"/>
</dbReference>
<dbReference type="SUPFAM" id="SSF51126">
    <property type="entry name" value="Pectin lyase-like"/>
    <property type="match status" value="1"/>
</dbReference>
<feature type="signal peptide" evidence="1">
    <location>
        <begin position="1"/>
        <end position="22"/>
    </location>
</feature>
<dbReference type="Proteomes" id="UP000268007">
    <property type="component" value="Unassembled WGS sequence"/>
</dbReference>